<proteinExistence type="predicted"/>
<organism evidence="1 2">
    <name type="scientific">Pisolithus microcarpus 441</name>
    <dbReference type="NCBI Taxonomy" id="765257"/>
    <lineage>
        <taxon>Eukaryota</taxon>
        <taxon>Fungi</taxon>
        <taxon>Dikarya</taxon>
        <taxon>Basidiomycota</taxon>
        <taxon>Agaricomycotina</taxon>
        <taxon>Agaricomycetes</taxon>
        <taxon>Agaricomycetidae</taxon>
        <taxon>Boletales</taxon>
        <taxon>Sclerodermatineae</taxon>
        <taxon>Pisolithaceae</taxon>
        <taxon>Pisolithus</taxon>
    </lineage>
</organism>
<reference evidence="1 2" key="1">
    <citation type="submission" date="2014-04" db="EMBL/GenBank/DDBJ databases">
        <authorList>
            <consortium name="DOE Joint Genome Institute"/>
            <person name="Kuo A."/>
            <person name="Kohler A."/>
            <person name="Costa M.D."/>
            <person name="Nagy L.G."/>
            <person name="Floudas D."/>
            <person name="Copeland A."/>
            <person name="Barry K.W."/>
            <person name="Cichocki N."/>
            <person name="Veneault-Fourrey C."/>
            <person name="LaButti K."/>
            <person name="Lindquist E.A."/>
            <person name="Lipzen A."/>
            <person name="Lundell T."/>
            <person name="Morin E."/>
            <person name="Murat C."/>
            <person name="Sun H."/>
            <person name="Tunlid A."/>
            <person name="Henrissat B."/>
            <person name="Grigoriev I.V."/>
            <person name="Hibbett D.S."/>
            <person name="Martin F."/>
            <person name="Nordberg H.P."/>
            <person name="Cantor M.N."/>
            <person name="Hua S.X."/>
        </authorList>
    </citation>
    <scope>NUCLEOTIDE SEQUENCE [LARGE SCALE GENOMIC DNA]</scope>
    <source>
        <strain evidence="1 2">441</strain>
    </source>
</reference>
<dbReference type="EMBL" id="KN833748">
    <property type="protein sequence ID" value="KIK21713.1"/>
    <property type="molecule type" value="Genomic_DNA"/>
</dbReference>
<dbReference type="STRING" id="765257.A0A0C9ZPM3"/>
<dbReference type="SUPFAM" id="SSF52540">
    <property type="entry name" value="P-loop containing nucleoside triphosphate hydrolases"/>
    <property type="match status" value="1"/>
</dbReference>
<dbReference type="OrthoDB" id="6108017at2759"/>
<sequence>LHKYVSSNADSILHKYAAEYRDTSPGKSCLHPHIFQLASNAYYHMWHTAQDQSILFSGETTRGMSENRCLAIKTFLEFSILNPGKKGAKLSLLQSSSSKRLEMHAPSLIQMLLSLASTLNCSSPREVTSVT</sequence>
<dbReference type="AlphaFoldDB" id="A0A0C9ZPM3"/>
<protein>
    <submittedName>
        <fullName evidence="1">Uncharacterized protein</fullName>
    </submittedName>
</protein>
<keyword evidence="2" id="KW-1185">Reference proteome</keyword>
<dbReference type="InterPro" id="IPR036961">
    <property type="entry name" value="Kinesin_motor_dom_sf"/>
</dbReference>
<dbReference type="HOGENOM" id="CLU_1943191_0_0_1"/>
<reference evidence="2" key="2">
    <citation type="submission" date="2015-01" db="EMBL/GenBank/DDBJ databases">
        <title>Evolutionary Origins and Diversification of the Mycorrhizal Mutualists.</title>
        <authorList>
            <consortium name="DOE Joint Genome Institute"/>
            <consortium name="Mycorrhizal Genomics Consortium"/>
            <person name="Kohler A."/>
            <person name="Kuo A."/>
            <person name="Nagy L.G."/>
            <person name="Floudas D."/>
            <person name="Copeland A."/>
            <person name="Barry K.W."/>
            <person name="Cichocki N."/>
            <person name="Veneault-Fourrey C."/>
            <person name="LaButti K."/>
            <person name="Lindquist E.A."/>
            <person name="Lipzen A."/>
            <person name="Lundell T."/>
            <person name="Morin E."/>
            <person name="Murat C."/>
            <person name="Riley R."/>
            <person name="Ohm R."/>
            <person name="Sun H."/>
            <person name="Tunlid A."/>
            <person name="Henrissat B."/>
            <person name="Grigoriev I.V."/>
            <person name="Hibbett D.S."/>
            <person name="Martin F."/>
        </authorList>
    </citation>
    <scope>NUCLEOTIDE SEQUENCE [LARGE SCALE GENOMIC DNA]</scope>
    <source>
        <strain evidence="2">441</strain>
    </source>
</reference>
<dbReference type="Proteomes" id="UP000054018">
    <property type="component" value="Unassembled WGS sequence"/>
</dbReference>
<dbReference type="InterPro" id="IPR027417">
    <property type="entry name" value="P-loop_NTPase"/>
</dbReference>
<name>A0A0C9ZPM3_9AGAM</name>
<accession>A0A0C9ZPM3</accession>
<dbReference type="Gene3D" id="3.40.850.10">
    <property type="entry name" value="Kinesin motor domain"/>
    <property type="match status" value="1"/>
</dbReference>
<evidence type="ECO:0000313" key="1">
    <source>
        <dbReference type="EMBL" id="KIK21713.1"/>
    </source>
</evidence>
<evidence type="ECO:0000313" key="2">
    <source>
        <dbReference type="Proteomes" id="UP000054018"/>
    </source>
</evidence>
<feature type="non-terminal residue" evidence="1">
    <location>
        <position position="1"/>
    </location>
</feature>
<gene>
    <name evidence="1" type="ORF">PISMIDRAFT_653945</name>
</gene>